<reference evidence="1" key="1">
    <citation type="journal article" date="2011" name="Proc. Natl. Acad. Sci. U.S.A.">
        <title>The genome of the fire ant Solenopsis invicta.</title>
        <authorList>
            <person name="Wurm Y."/>
            <person name="Wang J."/>
            <person name="Riba-Grognuz O."/>
            <person name="Corona M."/>
            <person name="Nygaard S."/>
            <person name="Hunt B.G."/>
            <person name="Ingram K.K."/>
            <person name="Falquet L."/>
            <person name="Nipitwattanaphon M."/>
            <person name="Gotzek D."/>
            <person name="Dijkstra M.B."/>
            <person name="Oettler J."/>
            <person name="Comtesse F."/>
            <person name="Shih C.J."/>
            <person name="Wu W.J."/>
            <person name="Yang C.C."/>
            <person name="Thomas J."/>
            <person name="Beaudoing E."/>
            <person name="Pradervand S."/>
            <person name="Flegel V."/>
            <person name="Cook E.D."/>
            <person name="Fabbretti R."/>
            <person name="Stockinger H."/>
            <person name="Long L."/>
            <person name="Farmerie W.G."/>
            <person name="Oakey J."/>
            <person name="Boomsma J.J."/>
            <person name="Pamilo P."/>
            <person name="Yi S.V."/>
            <person name="Heinze J."/>
            <person name="Goodisman M.A."/>
            <person name="Farinelli L."/>
            <person name="Harshman K."/>
            <person name="Hulo N."/>
            <person name="Cerutti L."/>
            <person name="Xenarios I."/>
            <person name="Shoemaker D."/>
            <person name="Keller L."/>
        </authorList>
    </citation>
    <scope>NUCLEOTIDE SEQUENCE [LARGE SCALE GENOMIC DNA]</scope>
</reference>
<gene>
    <name evidence="1" type="ORF">SINV_06001</name>
</gene>
<dbReference type="EMBL" id="GL766893">
    <property type="protein sequence ID" value="EFZ14517.1"/>
    <property type="molecule type" value="Genomic_DNA"/>
</dbReference>
<dbReference type="InterPro" id="IPR036691">
    <property type="entry name" value="Endo/exonu/phosph_ase_sf"/>
</dbReference>
<dbReference type="Gene3D" id="3.60.10.10">
    <property type="entry name" value="Endonuclease/exonuclease/phosphatase"/>
    <property type="match status" value="1"/>
</dbReference>
<evidence type="ECO:0000313" key="1">
    <source>
        <dbReference type="EMBL" id="EFZ14517.1"/>
    </source>
</evidence>
<protein>
    <submittedName>
        <fullName evidence="1">Uncharacterized protein</fullName>
    </submittedName>
</protein>
<organism>
    <name type="scientific">Solenopsis invicta</name>
    <name type="common">Red imported fire ant</name>
    <name type="synonym">Solenopsis wagneri</name>
    <dbReference type="NCBI Taxonomy" id="13686"/>
    <lineage>
        <taxon>Eukaryota</taxon>
        <taxon>Metazoa</taxon>
        <taxon>Ecdysozoa</taxon>
        <taxon>Arthropoda</taxon>
        <taxon>Hexapoda</taxon>
        <taxon>Insecta</taxon>
        <taxon>Pterygota</taxon>
        <taxon>Neoptera</taxon>
        <taxon>Endopterygota</taxon>
        <taxon>Hymenoptera</taxon>
        <taxon>Apocrita</taxon>
        <taxon>Aculeata</taxon>
        <taxon>Formicoidea</taxon>
        <taxon>Formicidae</taxon>
        <taxon>Myrmicinae</taxon>
        <taxon>Solenopsis</taxon>
    </lineage>
</organism>
<sequence length="254" mass="28373">MDALKMHGPPGDRRELEGIEARLETLERAKLSSELIIFGVRELPSETLRKTVSGIAVAISVEIAPGDITFYFRIPAKNRQPRPIIVKLTTCHARNQWITGKRARRVLDGSDVPGLLPGVIDINDWFSPCKGLTVCPGLPSEYLRLCHVNGQSLLPHFSEFADFFHQETFDIVAMLTTWLKPHVPDNFVFLPGYRIIQRNREGRGGGEIGVYVRGDIGASVLAASPDPYNSQPEYMLLRISLKASHPFLLAVIYQ</sequence>
<feature type="non-terminal residue" evidence="1">
    <location>
        <position position="254"/>
    </location>
</feature>
<dbReference type="AlphaFoldDB" id="E9IY30"/>
<dbReference type="SUPFAM" id="SSF56219">
    <property type="entry name" value="DNase I-like"/>
    <property type="match status" value="1"/>
</dbReference>
<proteinExistence type="predicted"/>
<name>E9IY30_SOLIN</name>
<dbReference type="HOGENOM" id="CLU_1095471_0_0_1"/>
<accession>E9IY30</accession>